<dbReference type="AlphaFoldDB" id="A0A939JDI2"/>
<dbReference type="PROSITE" id="PS51257">
    <property type="entry name" value="PROKAR_LIPOPROTEIN"/>
    <property type="match status" value="1"/>
</dbReference>
<dbReference type="InterPro" id="IPR011042">
    <property type="entry name" value="6-blade_b-propeller_TolB-like"/>
</dbReference>
<dbReference type="SUPFAM" id="SSF63829">
    <property type="entry name" value="Calcium-dependent phosphotriesterase"/>
    <property type="match status" value="1"/>
</dbReference>
<sequence>MFCIKPHFAARPLLSFTGFALVLLASACSSPDSNGRATTGVSADSTATATPQAPANSPLQVVAAFREPQIVGVAVLPDGRVFGDFPRWDNNPVNPVAEIGTDGSVKPYPDANWCIWNETVRNEPQKHWICPQSVYADKAGMLWVLDPASPGLKGTVPGGPKLVKIDPATNKAVQTISFPESVAARKSYLNDVRIDTQNNFAYITESGIGALVVVDLKSGKARKVLEKHPSMLADTTLNIKADGQLLRDPMGKQAAFNADGIALSQDLQYLYWKPLTSYKLYRIKTEALRNAALTDAQLGQQIEDLGKVPACDGMEIDAANNLYMTTFEDHSIKRRTPDGKIEMVVQDPRLEWPDTFAFGPGAMLYVTNSAIHKTPTWNKGVGKQDQPYHIFKMKLAQ</sequence>
<feature type="signal peptide" evidence="4">
    <location>
        <begin position="1"/>
        <end position="27"/>
    </location>
</feature>
<dbReference type="InterPro" id="IPR017996">
    <property type="entry name" value="MRJP/yellow-related"/>
</dbReference>
<keyword evidence="6" id="KW-1185">Reference proteome</keyword>
<dbReference type="EMBL" id="JAFLQZ010000005">
    <property type="protein sequence ID" value="MBO0358377.1"/>
    <property type="molecule type" value="Genomic_DNA"/>
</dbReference>
<evidence type="ECO:0000256" key="2">
    <source>
        <dbReference type="ARBA" id="ARBA00022525"/>
    </source>
</evidence>
<dbReference type="PANTHER" id="PTHR10009">
    <property type="entry name" value="PROTEIN YELLOW-RELATED"/>
    <property type="match status" value="1"/>
</dbReference>
<proteinExistence type="predicted"/>
<dbReference type="GO" id="GO:0005576">
    <property type="term" value="C:extracellular region"/>
    <property type="evidence" value="ECO:0007669"/>
    <property type="project" value="UniProtKB-SubCell"/>
</dbReference>
<protein>
    <submittedName>
        <fullName evidence="5">SMP-30/gluconolactonase/LRE family protein</fullName>
    </submittedName>
</protein>
<feature type="chain" id="PRO_5037346286" evidence="4">
    <location>
        <begin position="28"/>
        <end position="397"/>
    </location>
</feature>
<dbReference type="Gene3D" id="2.120.10.30">
    <property type="entry name" value="TolB, C-terminal domain"/>
    <property type="match status" value="1"/>
</dbReference>
<feature type="region of interest" description="Disordered" evidence="3">
    <location>
        <begin position="30"/>
        <end position="53"/>
    </location>
</feature>
<dbReference type="PANTHER" id="PTHR10009:SF18">
    <property type="entry name" value="PROTEIN YELLOW-LIKE PROTEIN"/>
    <property type="match status" value="1"/>
</dbReference>
<evidence type="ECO:0000313" key="5">
    <source>
        <dbReference type="EMBL" id="MBO0358377.1"/>
    </source>
</evidence>
<evidence type="ECO:0000256" key="3">
    <source>
        <dbReference type="SAM" id="MobiDB-lite"/>
    </source>
</evidence>
<reference evidence="5" key="1">
    <citation type="submission" date="2021-03" db="EMBL/GenBank/DDBJ databases">
        <authorList>
            <person name="Kim M.K."/>
        </authorList>
    </citation>
    <scope>NUCLEOTIDE SEQUENCE</scope>
    <source>
        <strain evidence="5">BT186</strain>
    </source>
</reference>
<evidence type="ECO:0000313" key="6">
    <source>
        <dbReference type="Proteomes" id="UP000664144"/>
    </source>
</evidence>
<dbReference type="Proteomes" id="UP000664144">
    <property type="component" value="Unassembled WGS sequence"/>
</dbReference>
<dbReference type="RefSeq" id="WP_206984313.1">
    <property type="nucleotide sequence ID" value="NZ_JAFLQZ010000005.1"/>
</dbReference>
<name>A0A939JDI2_9BACT</name>
<comment type="caution">
    <text evidence="5">The sequence shown here is derived from an EMBL/GenBank/DDBJ whole genome shotgun (WGS) entry which is preliminary data.</text>
</comment>
<dbReference type="Pfam" id="PF03022">
    <property type="entry name" value="MRJP"/>
    <property type="match status" value="1"/>
</dbReference>
<keyword evidence="4" id="KW-0732">Signal</keyword>
<accession>A0A939JDI2</accession>
<organism evidence="5 6">
    <name type="scientific">Hymenobacter telluris</name>
    <dbReference type="NCBI Taxonomy" id="2816474"/>
    <lineage>
        <taxon>Bacteria</taxon>
        <taxon>Pseudomonadati</taxon>
        <taxon>Bacteroidota</taxon>
        <taxon>Cytophagia</taxon>
        <taxon>Cytophagales</taxon>
        <taxon>Hymenobacteraceae</taxon>
        <taxon>Hymenobacter</taxon>
    </lineage>
</organism>
<keyword evidence="2" id="KW-0964">Secreted</keyword>
<evidence type="ECO:0000256" key="1">
    <source>
        <dbReference type="ARBA" id="ARBA00004613"/>
    </source>
</evidence>
<evidence type="ECO:0000256" key="4">
    <source>
        <dbReference type="SAM" id="SignalP"/>
    </source>
</evidence>
<gene>
    <name evidence="5" type="ORF">J0X19_10510</name>
</gene>
<comment type="subcellular location">
    <subcellularLocation>
        <location evidence="1">Secreted</location>
    </subcellularLocation>
</comment>